<dbReference type="PANTHER" id="PTHR34292">
    <property type="entry name" value="OUTER SPORE WALL PROTEIN LDS1"/>
    <property type="match status" value="1"/>
</dbReference>
<evidence type="ECO:0000313" key="2">
    <source>
        <dbReference type="EMBL" id="ODV86244.1"/>
    </source>
</evidence>
<keyword evidence="3" id="KW-1185">Reference proteome</keyword>
<dbReference type="GO" id="GO:0005628">
    <property type="term" value="C:prospore membrane"/>
    <property type="evidence" value="ECO:0007669"/>
    <property type="project" value="TreeGrafter"/>
</dbReference>
<dbReference type="STRING" id="983967.A0A1E4T3C9"/>
<accession>A0A1E4T3C9</accession>
<dbReference type="InterPro" id="IPR052786">
    <property type="entry name" value="Spore_wall_assembly"/>
</dbReference>
<organism evidence="2 3">
    <name type="scientific">[Candida] arabinofermentans NRRL YB-2248</name>
    <dbReference type="NCBI Taxonomy" id="983967"/>
    <lineage>
        <taxon>Eukaryota</taxon>
        <taxon>Fungi</taxon>
        <taxon>Dikarya</taxon>
        <taxon>Ascomycota</taxon>
        <taxon>Saccharomycotina</taxon>
        <taxon>Pichiomycetes</taxon>
        <taxon>Pichiales</taxon>
        <taxon>Pichiaceae</taxon>
        <taxon>Ogataea</taxon>
        <taxon>Ogataea/Candida clade</taxon>
    </lineage>
</organism>
<keyword evidence="1" id="KW-0812">Transmembrane</keyword>
<evidence type="ECO:0000256" key="1">
    <source>
        <dbReference type="SAM" id="Phobius"/>
    </source>
</evidence>
<protein>
    <recommendedName>
        <fullName evidence="4">Outer spore wall protein RRT8</fullName>
    </recommendedName>
</protein>
<feature type="transmembrane region" description="Helical" evidence="1">
    <location>
        <begin position="241"/>
        <end position="263"/>
    </location>
</feature>
<evidence type="ECO:0008006" key="4">
    <source>
        <dbReference type="Google" id="ProtNLM"/>
    </source>
</evidence>
<evidence type="ECO:0000313" key="3">
    <source>
        <dbReference type="Proteomes" id="UP000094801"/>
    </source>
</evidence>
<gene>
    <name evidence="2" type="ORF">CANARDRAFT_27497</name>
</gene>
<dbReference type="EMBL" id="KV453850">
    <property type="protein sequence ID" value="ODV86244.1"/>
    <property type="molecule type" value="Genomic_DNA"/>
</dbReference>
<proteinExistence type="predicted"/>
<name>A0A1E4T3C9_9ASCO</name>
<feature type="transmembrane region" description="Helical" evidence="1">
    <location>
        <begin position="181"/>
        <end position="203"/>
    </location>
</feature>
<dbReference type="GO" id="GO:0005619">
    <property type="term" value="C:ascospore wall"/>
    <property type="evidence" value="ECO:0007669"/>
    <property type="project" value="TreeGrafter"/>
</dbReference>
<feature type="transmembrane region" description="Helical" evidence="1">
    <location>
        <begin position="70"/>
        <end position="90"/>
    </location>
</feature>
<dbReference type="Proteomes" id="UP000094801">
    <property type="component" value="Unassembled WGS sequence"/>
</dbReference>
<dbReference type="AlphaFoldDB" id="A0A1E4T3C9"/>
<feature type="transmembrane region" description="Helical" evidence="1">
    <location>
        <begin position="96"/>
        <end position="114"/>
    </location>
</feature>
<sequence>MSTNELDIPSKSTPLQSHLMDAIIARFKQEFSRPITIYHGITQTNSISFPLKGIVYYFQHPKLWPMFIRILPPLLIVHLTVLIGIFATLFPFNAASLIITCGPLALFPATFLTLQESGFVSSFILSNYLTPKPMDNLFDYVLCLEGLEKVVIPGKLKRVVGPSFGDFVVEKTIWFPFEFPFMFVGFMRPIVLSCIPILGHWILNLENATTKGESSQSRYYKLARLRDRQINYLAKEREGDYLSFGIVATFLESIPLLGTFFYFTNQIGGALMAANYYKEGREFF</sequence>
<reference evidence="3" key="1">
    <citation type="submission" date="2016-04" db="EMBL/GenBank/DDBJ databases">
        <title>Comparative genomics of biotechnologically important yeasts.</title>
        <authorList>
            <consortium name="DOE Joint Genome Institute"/>
            <person name="Riley R."/>
            <person name="Haridas S."/>
            <person name="Wolfe K.H."/>
            <person name="Lopes M.R."/>
            <person name="Hittinger C.T."/>
            <person name="Goker M."/>
            <person name="Salamov A."/>
            <person name="Wisecaver J."/>
            <person name="Long T.M."/>
            <person name="Aerts A.L."/>
            <person name="Barry K."/>
            <person name="Choi C."/>
            <person name="Clum A."/>
            <person name="Coughlan A.Y."/>
            <person name="Deshpande S."/>
            <person name="Douglass A.P."/>
            <person name="Hanson S.J."/>
            <person name="Klenk H.-P."/>
            <person name="Labutti K."/>
            <person name="Lapidus A."/>
            <person name="Lindquist E."/>
            <person name="Lipzen A."/>
            <person name="Meier-Kolthoff J.P."/>
            <person name="Ohm R.A."/>
            <person name="Otillar R.P."/>
            <person name="Pangilinan J."/>
            <person name="Peng Y."/>
            <person name="Rokas A."/>
            <person name="Rosa C.A."/>
            <person name="Scheuner C."/>
            <person name="Sibirny A.A."/>
            <person name="Slot J.C."/>
            <person name="Stielow J.B."/>
            <person name="Sun H."/>
            <person name="Kurtzman C.P."/>
            <person name="Blackwell M."/>
            <person name="Grigoriev I.V."/>
            <person name="Jeffries T.W."/>
        </authorList>
    </citation>
    <scope>NUCLEOTIDE SEQUENCE [LARGE SCALE GENOMIC DNA]</scope>
    <source>
        <strain evidence="3">NRRL YB-2248</strain>
    </source>
</reference>
<keyword evidence="1" id="KW-1133">Transmembrane helix</keyword>
<keyword evidence="1" id="KW-0472">Membrane</keyword>
<dbReference type="OrthoDB" id="10012223at2759"/>
<dbReference type="GO" id="GO:0005811">
    <property type="term" value="C:lipid droplet"/>
    <property type="evidence" value="ECO:0007669"/>
    <property type="project" value="TreeGrafter"/>
</dbReference>
<dbReference type="PANTHER" id="PTHR34292:SF2">
    <property type="entry name" value="OUTER SPORE WALL PROTEIN LDS1"/>
    <property type="match status" value="1"/>
</dbReference>